<protein>
    <submittedName>
        <fullName evidence="2">Uncharacterized protein</fullName>
    </submittedName>
</protein>
<proteinExistence type="predicted"/>
<evidence type="ECO:0000256" key="1">
    <source>
        <dbReference type="SAM" id="Phobius"/>
    </source>
</evidence>
<dbReference type="STRING" id="1830138.SAMN05443507_11711"/>
<accession>A0A1M6TLJ7</accession>
<gene>
    <name evidence="2" type="ORF">SAMN05443507_11711</name>
</gene>
<keyword evidence="1" id="KW-0472">Membrane</keyword>
<evidence type="ECO:0000313" key="2">
    <source>
        <dbReference type="EMBL" id="SHK57875.1"/>
    </source>
</evidence>
<evidence type="ECO:0000313" key="3">
    <source>
        <dbReference type="Proteomes" id="UP000184016"/>
    </source>
</evidence>
<reference evidence="3" key="1">
    <citation type="submission" date="2016-11" db="EMBL/GenBank/DDBJ databases">
        <authorList>
            <person name="Varghese N."/>
            <person name="Submissions S."/>
        </authorList>
    </citation>
    <scope>NUCLEOTIDE SEQUENCE [LARGE SCALE GENOMIC DNA]</scope>
    <source>
        <strain evidence="3">USBA-503</strain>
    </source>
</reference>
<feature type="transmembrane region" description="Helical" evidence="1">
    <location>
        <begin position="69"/>
        <end position="88"/>
    </location>
</feature>
<name>A0A1M6TLJ7_9BACL</name>
<keyword evidence="3" id="KW-1185">Reference proteome</keyword>
<feature type="transmembrane region" description="Helical" evidence="1">
    <location>
        <begin position="108"/>
        <end position="129"/>
    </location>
</feature>
<feature type="transmembrane region" description="Helical" evidence="1">
    <location>
        <begin position="6"/>
        <end position="23"/>
    </location>
</feature>
<keyword evidence="1" id="KW-0812">Transmembrane</keyword>
<dbReference type="AlphaFoldDB" id="A0A1M6TLJ7"/>
<feature type="transmembrane region" description="Helical" evidence="1">
    <location>
        <begin position="44"/>
        <end position="63"/>
    </location>
</feature>
<keyword evidence="1" id="KW-1133">Transmembrane helix</keyword>
<dbReference type="Proteomes" id="UP000184016">
    <property type="component" value="Unassembled WGS sequence"/>
</dbReference>
<sequence>MSSHIWILIYTLFVVVIQIQALYEGLRKKRRQVIKPDLHATPSLIFVSLFGLFVVRWFLFFIACILLPNLFTIITACILFVSRLWVFLIDAFDHDGNAKQLSPARNTFSTVVGVFETAFVVYFLIAYFLI</sequence>
<dbReference type="EMBL" id="FRAF01000017">
    <property type="protein sequence ID" value="SHK57875.1"/>
    <property type="molecule type" value="Genomic_DNA"/>
</dbReference>
<organism evidence="2 3">
    <name type="scientific">Alicyclobacillus tolerans</name>
    <dbReference type="NCBI Taxonomy" id="90970"/>
    <lineage>
        <taxon>Bacteria</taxon>
        <taxon>Bacillati</taxon>
        <taxon>Bacillota</taxon>
        <taxon>Bacilli</taxon>
        <taxon>Bacillales</taxon>
        <taxon>Alicyclobacillaceae</taxon>
        <taxon>Alicyclobacillus</taxon>
    </lineage>
</organism>